<dbReference type="RefSeq" id="WP_213124084.1">
    <property type="nucleotide sequence ID" value="NZ_JAGYPG010000001.1"/>
</dbReference>
<dbReference type="SUPFAM" id="SSF56059">
    <property type="entry name" value="Glutathione synthetase ATP-binding domain-like"/>
    <property type="match status" value="1"/>
</dbReference>
<proteinExistence type="predicted"/>
<dbReference type="EMBL" id="JAGYPG010000001">
    <property type="protein sequence ID" value="MBS4194942.1"/>
    <property type="molecule type" value="Genomic_DNA"/>
</dbReference>
<dbReference type="AlphaFoldDB" id="A0A942YFX2"/>
<gene>
    <name evidence="1" type="ORF">KHA97_07605</name>
</gene>
<evidence type="ECO:0000313" key="1">
    <source>
        <dbReference type="EMBL" id="MBS4194942.1"/>
    </source>
</evidence>
<protein>
    <submittedName>
        <fullName evidence="1">YheC/YheD family protein</fullName>
    </submittedName>
</protein>
<dbReference type="Proteomes" id="UP000681414">
    <property type="component" value="Unassembled WGS sequence"/>
</dbReference>
<dbReference type="InterPro" id="IPR026838">
    <property type="entry name" value="YheC/D"/>
</dbReference>
<organism evidence="1 2">
    <name type="scientific">Lederbergia citri</name>
    <dbReference type="NCBI Taxonomy" id="2833580"/>
    <lineage>
        <taxon>Bacteria</taxon>
        <taxon>Bacillati</taxon>
        <taxon>Bacillota</taxon>
        <taxon>Bacilli</taxon>
        <taxon>Bacillales</taxon>
        <taxon>Bacillaceae</taxon>
        <taxon>Lederbergia</taxon>
    </lineage>
</organism>
<dbReference type="Gene3D" id="3.30.470.20">
    <property type="entry name" value="ATP-grasp fold, B domain"/>
    <property type="match status" value="1"/>
</dbReference>
<accession>A0A942YFX2</accession>
<comment type="caution">
    <text evidence="1">The sequence shown here is derived from an EMBL/GenBank/DDBJ whole genome shotgun (WGS) entry which is preliminary data.</text>
</comment>
<name>A0A942YFX2_9BACI</name>
<sequence>MAYFVNNKWKKYSILKENEALHSHLPDTRKFSESTLWDIVDKESKVILKPSGGFKGRNIYKLSSLGDDKYEIHYKDRKDLFIGRDQTYAYLEEKMGSRNYLIQSYISLLKINQSPLDIRVIVQKCEDSGLWIVTGKVAKLAGDGFFVTNNGLSGGTTLPIEKAIHESLLVIPDNNLNSLLSEIDRITLLATDSLGRYYKKQRIFGFDIGLDTHGHIWIIEANLRPSMSHFYKLKDKTMYWKIKNFHKNKK</sequence>
<evidence type="ECO:0000313" key="2">
    <source>
        <dbReference type="Proteomes" id="UP000681414"/>
    </source>
</evidence>
<reference evidence="1 2" key="1">
    <citation type="submission" date="2021-05" db="EMBL/GenBank/DDBJ databases">
        <title>Novel Bacillus species.</title>
        <authorList>
            <person name="Liu G."/>
        </authorList>
    </citation>
    <scope>NUCLEOTIDE SEQUENCE [LARGE SCALE GENOMIC DNA]</scope>
    <source>
        <strain evidence="2">FJAT-49780</strain>
    </source>
</reference>
<dbReference type="Pfam" id="PF14398">
    <property type="entry name" value="ATPgrasp_YheCD"/>
    <property type="match status" value="1"/>
</dbReference>
<keyword evidence="2" id="KW-1185">Reference proteome</keyword>